<evidence type="ECO:0000313" key="2">
    <source>
        <dbReference type="Proteomes" id="UP000693970"/>
    </source>
</evidence>
<comment type="caution">
    <text evidence="1">The sequence shown here is derived from an EMBL/GenBank/DDBJ whole genome shotgun (WGS) entry which is preliminary data.</text>
</comment>
<dbReference type="OrthoDB" id="413400at2759"/>
<reference evidence="1" key="2">
    <citation type="submission" date="2021-04" db="EMBL/GenBank/DDBJ databases">
        <authorList>
            <person name="Podell S."/>
        </authorList>
    </citation>
    <scope>NUCLEOTIDE SEQUENCE</scope>
    <source>
        <strain evidence="1">Hildebrandi</strain>
    </source>
</reference>
<dbReference type="Proteomes" id="UP000693970">
    <property type="component" value="Unassembled WGS sequence"/>
</dbReference>
<reference evidence="1" key="1">
    <citation type="journal article" date="2021" name="Sci. Rep.">
        <title>Diploid genomic architecture of Nitzschia inconspicua, an elite biomass production diatom.</title>
        <authorList>
            <person name="Oliver A."/>
            <person name="Podell S."/>
            <person name="Pinowska A."/>
            <person name="Traller J.C."/>
            <person name="Smith S.R."/>
            <person name="McClure R."/>
            <person name="Beliaev A."/>
            <person name="Bohutskyi P."/>
            <person name="Hill E.A."/>
            <person name="Rabines A."/>
            <person name="Zheng H."/>
            <person name="Allen L.Z."/>
            <person name="Kuo A."/>
            <person name="Grigoriev I.V."/>
            <person name="Allen A.E."/>
            <person name="Hazlebeck D."/>
            <person name="Allen E.E."/>
        </authorList>
    </citation>
    <scope>NUCLEOTIDE SEQUENCE</scope>
    <source>
        <strain evidence="1">Hildebrandi</strain>
    </source>
</reference>
<gene>
    <name evidence="1" type="ORF">IV203_016600</name>
</gene>
<keyword evidence="2" id="KW-1185">Reference proteome</keyword>
<protein>
    <submittedName>
        <fullName evidence="1">Uncharacterized protein</fullName>
    </submittedName>
</protein>
<dbReference type="EMBL" id="JAGRRH010000020">
    <property type="protein sequence ID" value="KAG7347895.1"/>
    <property type="molecule type" value="Genomic_DNA"/>
</dbReference>
<sequence length="213" mass="24245">MALTTSPDDEDIGMHKFTLVHTNSNDPYKIGVKGDRMPYPSITHFREPSHGVTWILTLMSRTILLDDPSIGIVQKYLTNIIMYPDITKNRQLRSTTCISSRQVYLGLADERITFECVGFVEVAGYAELGCHDKPLPPSRVKEVALLNHLIREWVSRHNASETNQPQAVLNGTVLAEREQCQKSYKNVHDPFSQDCIVSPVEQMYIHSYLPYHT</sequence>
<evidence type="ECO:0000313" key="1">
    <source>
        <dbReference type="EMBL" id="KAG7347895.1"/>
    </source>
</evidence>
<name>A0A9K3KRI0_9STRA</name>
<proteinExistence type="predicted"/>
<dbReference type="AlphaFoldDB" id="A0A9K3KRI0"/>
<accession>A0A9K3KRI0</accession>
<organism evidence="1 2">
    <name type="scientific">Nitzschia inconspicua</name>
    <dbReference type="NCBI Taxonomy" id="303405"/>
    <lineage>
        <taxon>Eukaryota</taxon>
        <taxon>Sar</taxon>
        <taxon>Stramenopiles</taxon>
        <taxon>Ochrophyta</taxon>
        <taxon>Bacillariophyta</taxon>
        <taxon>Bacillariophyceae</taxon>
        <taxon>Bacillariophycidae</taxon>
        <taxon>Bacillariales</taxon>
        <taxon>Bacillariaceae</taxon>
        <taxon>Nitzschia</taxon>
    </lineage>
</organism>